<feature type="transmembrane region" description="Helical" evidence="5">
    <location>
        <begin position="148"/>
        <end position="173"/>
    </location>
</feature>
<comment type="subcellular location">
    <subcellularLocation>
        <location evidence="1">Membrane</location>
        <topology evidence="1">Multi-pass membrane protein</topology>
    </subcellularLocation>
</comment>
<feature type="domain" description="STAS" evidence="6">
    <location>
        <begin position="387"/>
        <end position="581"/>
    </location>
</feature>
<feature type="transmembrane region" description="Helical" evidence="5">
    <location>
        <begin position="194"/>
        <end position="217"/>
    </location>
</feature>
<dbReference type="InterPro" id="IPR011547">
    <property type="entry name" value="SLC26A/SulP_dom"/>
</dbReference>
<feature type="transmembrane region" description="Helical" evidence="5">
    <location>
        <begin position="331"/>
        <end position="363"/>
    </location>
</feature>
<evidence type="ECO:0000256" key="5">
    <source>
        <dbReference type="SAM" id="Phobius"/>
    </source>
</evidence>
<dbReference type="GO" id="GO:0016020">
    <property type="term" value="C:membrane"/>
    <property type="evidence" value="ECO:0007669"/>
    <property type="project" value="UniProtKB-SubCell"/>
</dbReference>
<comment type="caution">
    <text evidence="7">The sequence shown here is derived from an EMBL/GenBank/DDBJ whole genome shotgun (WGS) entry which is preliminary data.</text>
</comment>
<organism evidence="7 8">
    <name type="scientific">Neotoma lepida</name>
    <name type="common">Desert woodrat</name>
    <dbReference type="NCBI Taxonomy" id="56216"/>
    <lineage>
        <taxon>Eukaryota</taxon>
        <taxon>Metazoa</taxon>
        <taxon>Chordata</taxon>
        <taxon>Craniata</taxon>
        <taxon>Vertebrata</taxon>
        <taxon>Euteleostomi</taxon>
        <taxon>Mammalia</taxon>
        <taxon>Eutheria</taxon>
        <taxon>Euarchontoglires</taxon>
        <taxon>Glires</taxon>
        <taxon>Rodentia</taxon>
        <taxon>Myomorpha</taxon>
        <taxon>Muroidea</taxon>
        <taxon>Cricetidae</taxon>
        <taxon>Neotominae</taxon>
        <taxon>Neotoma</taxon>
    </lineage>
</organism>
<dbReference type="SUPFAM" id="SSF52091">
    <property type="entry name" value="SpoIIaa-like"/>
    <property type="match status" value="1"/>
</dbReference>
<dbReference type="Proteomes" id="UP000092124">
    <property type="component" value="Unassembled WGS sequence"/>
</dbReference>
<keyword evidence="4 5" id="KW-0472">Membrane</keyword>
<feature type="transmembrane region" description="Helical" evidence="5">
    <location>
        <begin position="55"/>
        <end position="73"/>
    </location>
</feature>
<evidence type="ECO:0000259" key="6">
    <source>
        <dbReference type="PROSITE" id="PS50801"/>
    </source>
</evidence>
<reference evidence="7 8" key="1">
    <citation type="submission" date="2016-06" db="EMBL/GenBank/DDBJ databases">
        <title>The Draft Genome Sequence and Annotation of the Desert Woodrat Neotoma lepida.</title>
        <authorList>
            <person name="Campbell M."/>
            <person name="Oakeson K.F."/>
            <person name="Yandell M."/>
            <person name="Halpert J.R."/>
            <person name="Dearing D."/>
        </authorList>
    </citation>
    <scope>NUCLEOTIDE SEQUENCE [LARGE SCALE GENOMIC DNA]</scope>
    <source>
        <strain evidence="7">417</strain>
        <tissue evidence="7">Liver</tissue>
    </source>
</reference>
<dbReference type="PROSITE" id="PS50801">
    <property type="entry name" value="STAS"/>
    <property type="match status" value="1"/>
</dbReference>
<feature type="transmembrane region" description="Helical" evidence="5">
    <location>
        <begin position="20"/>
        <end position="43"/>
    </location>
</feature>
<evidence type="ECO:0000256" key="2">
    <source>
        <dbReference type="ARBA" id="ARBA00022692"/>
    </source>
</evidence>
<dbReference type="InterPro" id="IPR036513">
    <property type="entry name" value="STAS_dom_sf"/>
</dbReference>
<feature type="transmembrane region" description="Helical" evidence="5">
    <location>
        <begin position="229"/>
        <end position="248"/>
    </location>
</feature>
<feature type="transmembrane region" description="Helical" evidence="5">
    <location>
        <begin position="79"/>
        <end position="97"/>
    </location>
</feature>
<dbReference type="Pfam" id="PF00916">
    <property type="entry name" value="Sulfate_transp"/>
    <property type="match status" value="1"/>
</dbReference>
<dbReference type="AlphaFoldDB" id="A0A1A6HC89"/>
<name>A0A1A6HC89_NEOLE</name>
<feature type="non-terminal residue" evidence="7">
    <location>
        <position position="625"/>
    </location>
</feature>
<dbReference type="CDD" id="cd07042">
    <property type="entry name" value="STAS_SulP_like_sulfate_transporter"/>
    <property type="match status" value="1"/>
</dbReference>
<dbReference type="OrthoDB" id="288203at2759"/>
<evidence type="ECO:0000256" key="3">
    <source>
        <dbReference type="ARBA" id="ARBA00022989"/>
    </source>
</evidence>
<dbReference type="InterPro" id="IPR001902">
    <property type="entry name" value="SLC26A/SulP_fam"/>
</dbReference>
<proteinExistence type="predicted"/>
<dbReference type="GO" id="GO:0055085">
    <property type="term" value="P:transmembrane transport"/>
    <property type="evidence" value="ECO:0007669"/>
    <property type="project" value="InterPro"/>
</dbReference>
<dbReference type="EMBL" id="LZPO01035195">
    <property type="protein sequence ID" value="OBS75886.1"/>
    <property type="molecule type" value="Genomic_DNA"/>
</dbReference>
<feature type="transmembrane region" description="Helical" evidence="5">
    <location>
        <begin position="109"/>
        <end position="128"/>
    </location>
</feature>
<evidence type="ECO:0000256" key="4">
    <source>
        <dbReference type="ARBA" id="ARBA00023136"/>
    </source>
</evidence>
<evidence type="ECO:0000313" key="8">
    <source>
        <dbReference type="Proteomes" id="UP000092124"/>
    </source>
</evidence>
<keyword evidence="2 5" id="KW-0812">Transmembrane</keyword>
<gene>
    <name evidence="7" type="ORF">A6R68_17662</name>
</gene>
<evidence type="ECO:0000256" key="1">
    <source>
        <dbReference type="ARBA" id="ARBA00004141"/>
    </source>
</evidence>
<dbReference type="Gene3D" id="3.30.750.24">
    <property type="entry name" value="STAS domain"/>
    <property type="match status" value="1"/>
</dbReference>
<accession>A0A1A6HC89</accession>
<keyword evidence="3 5" id="KW-1133">Transmembrane helix</keyword>
<evidence type="ECO:0000313" key="7">
    <source>
        <dbReference type="EMBL" id="OBS75886.1"/>
    </source>
</evidence>
<sequence length="625" mass="69094">MMDKPGHTKLILGGLQIGFIVRYLADPLVGGFTTAAAFQVLVSQLKIVLNVSTKNYNGILSIIYTLIEIFQNISDTNIADFIAGLLTIIICMAVKELNDRFKHKIPVPIPIEVIVTIIATAISYGANLEKNYNAGIVKSIPSGFLPPALPSVSLFSDMLAASFSIAVVAYAIAVSVGKVYATKHDYLIDGNQEFVAFGISNVFSGFFSCFVATTALSRTAVQESTGGKTQVAGIISAGIVMIAIVALGKLLEPLQKVKPCFSVHQFLFTRLLSGKEQKIRNQHMETIALNNTAFTLSVQSVLAAVVIANLKGMFMQVCDVPCLWKQNKTDAVIWVFTCIMSIILGLDLGLLAGLLFGLLTVVLRVQFPSWNGLGRVPSTDIYKSITQYKNLEELEGVKILRFSSPIFYGNVDGFKKCVKSTVGFDAIRVYNKRLKALRRIQKLIKKGQLRATKNGIISDVGSSNNAFEPDEDVEEPEELDIPTKEIEIQVDWNSELPVKVNVPKVPIHSLVLDCGAVSFLDVVGVRSLRMIVKEFQRIDVNVYFALLQDDVLEKMEQCGFFDDNIRKDRFFLTVHDAVLYLKNQVKSREGQDSLLETITLIQDCKDPLELMEAEKNEEELDVQDE</sequence>
<dbReference type="Pfam" id="PF01740">
    <property type="entry name" value="STAS"/>
    <property type="match status" value="1"/>
</dbReference>
<protein>
    <recommendedName>
        <fullName evidence="6">STAS domain-containing protein</fullName>
    </recommendedName>
</protein>
<keyword evidence="8" id="KW-1185">Reference proteome</keyword>
<dbReference type="PANTHER" id="PTHR11814">
    <property type="entry name" value="SULFATE TRANSPORTER"/>
    <property type="match status" value="1"/>
</dbReference>
<dbReference type="STRING" id="56216.A0A1A6HC89"/>
<dbReference type="InterPro" id="IPR002645">
    <property type="entry name" value="STAS_dom"/>
</dbReference>